<evidence type="ECO:0000313" key="5">
    <source>
        <dbReference type="Proteomes" id="UP000076935"/>
    </source>
</evidence>
<feature type="domain" description="UspA" evidence="3">
    <location>
        <begin position="6"/>
        <end position="147"/>
    </location>
</feature>
<dbReference type="Proteomes" id="UP000076935">
    <property type="component" value="Unassembled WGS sequence"/>
</dbReference>
<comment type="subcellular location">
    <subcellularLocation>
        <location evidence="2">Cytoplasm</location>
    </subcellularLocation>
</comment>
<organism evidence="4 5">
    <name type="scientific">Domibacillus aminovorans</name>
    <dbReference type="NCBI Taxonomy" id="29332"/>
    <lineage>
        <taxon>Bacteria</taxon>
        <taxon>Bacillati</taxon>
        <taxon>Bacillota</taxon>
        <taxon>Bacilli</taxon>
        <taxon>Bacillales</taxon>
        <taxon>Bacillaceae</taxon>
        <taxon>Domibacillus</taxon>
    </lineage>
</organism>
<reference evidence="4 5" key="1">
    <citation type="submission" date="2016-01" db="EMBL/GenBank/DDBJ databases">
        <title>Investigation of taxonomic status of Bacillus aminovorans.</title>
        <authorList>
            <person name="Verma A."/>
            <person name="Pal Y."/>
            <person name="Krishnamurthi S."/>
        </authorList>
    </citation>
    <scope>NUCLEOTIDE SEQUENCE [LARGE SCALE GENOMIC DNA]</scope>
    <source>
        <strain evidence="4 5">DSM 1314</strain>
    </source>
</reference>
<dbReference type="InterPro" id="IPR014729">
    <property type="entry name" value="Rossmann-like_a/b/a_fold"/>
</dbReference>
<dbReference type="InterPro" id="IPR006015">
    <property type="entry name" value="Universal_stress_UspA"/>
</dbReference>
<evidence type="ECO:0000256" key="2">
    <source>
        <dbReference type="PIRNR" id="PIRNR006276"/>
    </source>
</evidence>
<comment type="caution">
    <text evidence="4">The sequence shown here is derived from an EMBL/GenBank/DDBJ whole genome shotgun (WGS) entry which is preliminary data.</text>
</comment>
<dbReference type="InterPro" id="IPR006016">
    <property type="entry name" value="UspA"/>
</dbReference>
<accession>A0A177L754</accession>
<dbReference type="SUPFAM" id="SSF52402">
    <property type="entry name" value="Adenine nucleotide alpha hydrolases-like"/>
    <property type="match status" value="1"/>
</dbReference>
<dbReference type="PRINTS" id="PR01438">
    <property type="entry name" value="UNVRSLSTRESS"/>
</dbReference>
<evidence type="ECO:0000256" key="1">
    <source>
        <dbReference type="ARBA" id="ARBA00008791"/>
    </source>
</evidence>
<keyword evidence="2" id="KW-0963">Cytoplasm</keyword>
<dbReference type="Gene3D" id="3.40.50.620">
    <property type="entry name" value="HUPs"/>
    <property type="match status" value="1"/>
</dbReference>
<dbReference type="PANTHER" id="PTHR31964">
    <property type="entry name" value="ADENINE NUCLEOTIDE ALPHA HYDROLASES-LIKE SUPERFAMILY PROTEIN"/>
    <property type="match status" value="1"/>
</dbReference>
<evidence type="ECO:0000259" key="3">
    <source>
        <dbReference type="Pfam" id="PF00582"/>
    </source>
</evidence>
<dbReference type="CDD" id="cd00293">
    <property type="entry name" value="USP-like"/>
    <property type="match status" value="1"/>
</dbReference>
<sequence>MLRAISKVVVAYDGSELGKKALDRAIILAKQDERIELNVITVIEQPTPVIYYGAYSGNNIATPEANIEKAKEVMLEVKEKMKAVPNKTETFIVEGHPAQVIEEFVENNNADLIIMGSRGLGGLKELFLGSVSHHVVQKASCEVIIVK</sequence>
<keyword evidence="5" id="KW-1185">Reference proteome</keyword>
<evidence type="ECO:0000313" key="4">
    <source>
        <dbReference type="EMBL" id="OAH61403.1"/>
    </source>
</evidence>
<comment type="similarity">
    <text evidence="1 2">Belongs to the universal stress protein A family.</text>
</comment>
<dbReference type="PIRSF" id="PIRSF006276">
    <property type="entry name" value="UspA"/>
    <property type="match status" value="1"/>
</dbReference>
<name>A0A177L754_9BACI</name>
<dbReference type="AlphaFoldDB" id="A0A177L754"/>
<dbReference type="Pfam" id="PF00582">
    <property type="entry name" value="Usp"/>
    <property type="match status" value="1"/>
</dbReference>
<dbReference type="PANTHER" id="PTHR31964:SF113">
    <property type="entry name" value="USPA DOMAIN-CONTAINING PROTEIN"/>
    <property type="match status" value="1"/>
</dbReference>
<protein>
    <recommendedName>
        <fullName evidence="2">Universal stress protein</fullName>
    </recommendedName>
</protein>
<proteinExistence type="inferred from homology"/>
<dbReference type="EMBL" id="LQWY01000021">
    <property type="protein sequence ID" value="OAH61403.1"/>
    <property type="molecule type" value="Genomic_DNA"/>
</dbReference>
<dbReference type="GO" id="GO:0005737">
    <property type="term" value="C:cytoplasm"/>
    <property type="evidence" value="ECO:0007669"/>
    <property type="project" value="UniProtKB-SubCell"/>
</dbReference>
<gene>
    <name evidence="4" type="ORF">AWH49_13450</name>
</gene>
<dbReference type="RefSeq" id="WP_063965455.1">
    <property type="nucleotide sequence ID" value="NZ_JBCNAN010000009.1"/>
</dbReference>